<proteinExistence type="predicted"/>
<dbReference type="Gene3D" id="3.40.50.410">
    <property type="entry name" value="von Willebrand factor, type A domain"/>
    <property type="match status" value="1"/>
</dbReference>
<dbReference type="InterPro" id="IPR002035">
    <property type="entry name" value="VWF_A"/>
</dbReference>
<dbReference type="InterPro" id="IPR036465">
    <property type="entry name" value="vWFA_dom_sf"/>
</dbReference>
<accession>A0A914YLT5</accession>
<name>A0A914YLT5_9BILA</name>
<evidence type="ECO:0000259" key="1">
    <source>
        <dbReference type="Pfam" id="PF00092"/>
    </source>
</evidence>
<organism evidence="2 3">
    <name type="scientific">Panagrolaimus superbus</name>
    <dbReference type="NCBI Taxonomy" id="310955"/>
    <lineage>
        <taxon>Eukaryota</taxon>
        <taxon>Metazoa</taxon>
        <taxon>Ecdysozoa</taxon>
        <taxon>Nematoda</taxon>
        <taxon>Chromadorea</taxon>
        <taxon>Rhabditida</taxon>
        <taxon>Tylenchina</taxon>
        <taxon>Panagrolaimomorpha</taxon>
        <taxon>Panagrolaimoidea</taxon>
        <taxon>Panagrolaimidae</taxon>
        <taxon>Panagrolaimus</taxon>
    </lineage>
</organism>
<evidence type="ECO:0000313" key="3">
    <source>
        <dbReference type="WBParaSite" id="PSU_v2.g20527.t1"/>
    </source>
</evidence>
<dbReference type="WBParaSite" id="PSU_v2.g20527.t1">
    <property type="protein sequence ID" value="PSU_v2.g20527.t1"/>
    <property type="gene ID" value="PSU_v2.g20527"/>
</dbReference>
<feature type="domain" description="VWFA" evidence="1">
    <location>
        <begin position="3"/>
        <end position="79"/>
    </location>
</feature>
<protein>
    <submittedName>
        <fullName evidence="3">VWFA domain-containing protein</fullName>
    </submittedName>
</protein>
<dbReference type="Proteomes" id="UP000887577">
    <property type="component" value="Unplaced"/>
</dbReference>
<keyword evidence="2" id="KW-1185">Reference proteome</keyword>
<evidence type="ECO:0000313" key="2">
    <source>
        <dbReference type="Proteomes" id="UP000887577"/>
    </source>
</evidence>
<dbReference type="SUPFAM" id="SSF53300">
    <property type="entry name" value="vWA-like"/>
    <property type="match status" value="1"/>
</dbReference>
<reference evidence="3" key="1">
    <citation type="submission" date="2022-11" db="UniProtKB">
        <authorList>
            <consortium name="WormBaseParasite"/>
        </authorList>
    </citation>
    <scope>IDENTIFICATION</scope>
</reference>
<sequence>MKENRVRVGVVKYGDAVEIPVALGDYDHSPDLLARIGDTRRMRGEAHLGHALRDVASEFLISGITGAPRVVIVFKSGPSVYVFSLK</sequence>
<dbReference type="AlphaFoldDB" id="A0A914YLT5"/>
<dbReference type="Pfam" id="PF00092">
    <property type="entry name" value="VWA"/>
    <property type="match status" value="1"/>
</dbReference>